<dbReference type="Proteomes" id="UP000033103">
    <property type="component" value="Chromosome"/>
</dbReference>
<dbReference type="KEGG" id="sns:VC03_02850"/>
<keyword evidence="2" id="KW-1185">Reference proteome</keyword>
<dbReference type="RefSeq" id="WP_046328580.1">
    <property type="nucleotide sequence ID" value="NZ_CAUPIC010000006.1"/>
</dbReference>
<dbReference type="EMBL" id="CP011280">
    <property type="protein sequence ID" value="AKC95474.1"/>
    <property type="molecule type" value="Genomic_DNA"/>
</dbReference>
<accession>A0A0E3UTT9</accession>
<sequence length="69" mass="8199">MLKDELLKNIGKTMNVNTKIKAKYEYKNLKLVKVYYDEDYYETWLARFDLGTCGLEIEVDDIESIEILD</sequence>
<organism evidence="1 2">
    <name type="scientific">Sneathia vaginalis</name>
    <dbReference type="NCBI Taxonomy" id="187101"/>
    <lineage>
        <taxon>Bacteria</taxon>
        <taxon>Fusobacteriati</taxon>
        <taxon>Fusobacteriota</taxon>
        <taxon>Fusobacteriia</taxon>
        <taxon>Fusobacteriales</taxon>
        <taxon>Leptotrichiaceae</taxon>
        <taxon>Sneathia</taxon>
    </lineage>
</organism>
<dbReference type="AlphaFoldDB" id="A0A0E3UTT9"/>
<evidence type="ECO:0000313" key="1">
    <source>
        <dbReference type="EMBL" id="AKC95474.1"/>
    </source>
</evidence>
<dbReference type="PATRIC" id="fig|1069640.6.peg.553"/>
<protein>
    <submittedName>
        <fullName evidence="1">Uncharacterized protein</fullName>
    </submittedName>
</protein>
<gene>
    <name evidence="1" type="ORF">VC03_02850</name>
</gene>
<dbReference type="HOGENOM" id="CLU_2773695_0_0_0"/>
<proteinExistence type="predicted"/>
<evidence type="ECO:0000313" key="2">
    <source>
        <dbReference type="Proteomes" id="UP000033103"/>
    </source>
</evidence>
<dbReference type="OrthoDB" id="9878164at2"/>
<name>A0A0E3UTT9_9FUSO</name>
<reference evidence="1 2" key="1">
    <citation type="journal article" date="2012" name="BMC Genomics">
        <title>Genomic sequence analysis and characterization of Sneathia amnii sp. nov.</title>
        <authorList>
            <consortium name="Vaginal Microbiome Consortium (additional members)"/>
            <person name="Harwich M.D.Jr."/>
            <person name="Serrano M.G."/>
            <person name="Fettweis J.M."/>
            <person name="Alves J.M."/>
            <person name="Reimers M.A."/>
            <person name="Buck G.A."/>
            <person name="Jefferson K.K."/>
        </authorList>
    </citation>
    <scope>NUCLEOTIDE SEQUENCE [LARGE SCALE GENOMIC DNA]</scope>
    <source>
        <strain evidence="1 2">SN35</strain>
    </source>
</reference>
<dbReference type="STRING" id="187101.VC03_02850"/>